<evidence type="ECO:0000313" key="5">
    <source>
        <dbReference type="Proteomes" id="UP000250189"/>
    </source>
</evidence>
<evidence type="ECO:0000313" key="3">
    <source>
        <dbReference type="EMBL" id="CUX77860.1"/>
    </source>
</evidence>
<sequence length="231" mass="26876">MKIILTFDVEQDCPPFFSTTFGVREGLPRVLDVLKEHDVQATFFFTGEIARTFPEILDKIREDGHEVGCHGLYHERFDKLSKEVTRKRIEEALKILGRVASFRAPNLQFPNEYYDILAELGIKVDSSKATYKGSPGIRFIGEVLEVPVNVSSIISRLPWRIQKRVHGRGSVIVYMFHPWEFVRMPKHYRIDCWFGTGEHALKMLARIIKFYKSLGAEFLTMIQFYHEYVKG</sequence>
<dbReference type="GO" id="GO:0005975">
    <property type="term" value="P:carbohydrate metabolic process"/>
    <property type="evidence" value="ECO:0007669"/>
    <property type="project" value="InterPro"/>
</dbReference>
<dbReference type="Proteomes" id="UP000093069">
    <property type="component" value="Chromosome I"/>
</dbReference>
<gene>
    <name evidence="2" type="ORF">A3L04_09260</name>
    <name evidence="3" type="ORF">CHITON_1081</name>
</gene>
<dbReference type="InterPro" id="IPR002509">
    <property type="entry name" value="NODB_dom"/>
</dbReference>
<feature type="domain" description="NodB homology" evidence="1">
    <location>
        <begin position="1"/>
        <end position="91"/>
    </location>
</feature>
<dbReference type="SUPFAM" id="SSF88713">
    <property type="entry name" value="Glycoside hydrolase/deacetylase"/>
    <property type="match status" value="1"/>
</dbReference>
<dbReference type="GO" id="GO:0016810">
    <property type="term" value="F:hydrolase activity, acting on carbon-nitrogen (but not peptide) bonds"/>
    <property type="evidence" value="ECO:0007669"/>
    <property type="project" value="InterPro"/>
</dbReference>
<dbReference type="OrthoDB" id="10436at2157"/>
<protein>
    <submittedName>
        <fullName evidence="3">Polysaccharide deacetylase</fullName>
    </submittedName>
</protein>
<dbReference type="GeneID" id="33322767"/>
<evidence type="ECO:0000259" key="1">
    <source>
        <dbReference type="PROSITE" id="PS51677"/>
    </source>
</evidence>
<dbReference type="EMBL" id="CP015193">
    <property type="protein sequence ID" value="ASJ17241.1"/>
    <property type="molecule type" value="Genomic_DNA"/>
</dbReference>
<dbReference type="InterPro" id="IPR011330">
    <property type="entry name" value="Glyco_hydro/deAcase_b/a-brl"/>
</dbReference>
<dbReference type="PANTHER" id="PTHR47561:SF1">
    <property type="entry name" value="POLYSACCHARIDE DEACETYLASE FAMILY PROTEIN (AFU_ORTHOLOGUE AFUA_6G05030)"/>
    <property type="match status" value="1"/>
</dbReference>
<organism evidence="3 4">
    <name type="scientific">Thermococcus chitonophagus</name>
    <dbReference type="NCBI Taxonomy" id="54262"/>
    <lineage>
        <taxon>Archaea</taxon>
        <taxon>Methanobacteriati</taxon>
        <taxon>Methanobacteriota</taxon>
        <taxon>Thermococci</taxon>
        <taxon>Thermococcales</taxon>
        <taxon>Thermococcaceae</taxon>
        <taxon>Thermococcus</taxon>
    </lineage>
</organism>
<dbReference type="Pfam" id="PF01522">
    <property type="entry name" value="Polysacc_deac_1"/>
    <property type="match status" value="1"/>
</dbReference>
<dbReference type="KEGG" id="tch:CHITON_1081"/>
<dbReference type="PROSITE" id="PS51677">
    <property type="entry name" value="NODB"/>
    <property type="match status" value="1"/>
</dbReference>
<accession>A0A160VSN2</accession>
<proteinExistence type="predicted"/>
<name>A0A160VSN2_9EURY</name>
<dbReference type="Proteomes" id="UP000250189">
    <property type="component" value="Chromosome"/>
</dbReference>
<dbReference type="EMBL" id="LN999010">
    <property type="protein sequence ID" value="CUX77860.1"/>
    <property type="molecule type" value="Genomic_DNA"/>
</dbReference>
<dbReference type="Gene3D" id="3.20.20.370">
    <property type="entry name" value="Glycoside hydrolase/deacetylase"/>
    <property type="match status" value="1"/>
</dbReference>
<reference evidence="2 5" key="3">
    <citation type="submission" date="2016-04" db="EMBL/GenBank/DDBJ databases">
        <title>Complete genome sequence of Thermococcus chitonophagus type strain GC74.</title>
        <authorList>
            <person name="Oger P.M."/>
        </authorList>
    </citation>
    <scope>NUCLEOTIDE SEQUENCE [LARGE SCALE GENOMIC DNA]</scope>
    <source>
        <strain evidence="2 5">GC74</strain>
    </source>
</reference>
<dbReference type="STRING" id="54262.CHITON_1081"/>
<evidence type="ECO:0000313" key="2">
    <source>
        <dbReference type="EMBL" id="ASJ17241.1"/>
    </source>
</evidence>
<dbReference type="RefSeq" id="WP_068577479.1">
    <property type="nucleotide sequence ID" value="NZ_CP015193.1"/>
</dbReference>
<dbReference type="PANTHER" id="PTHR47561">
    <property type="entry name" value="POLYSACCHARIDE DEACETYLASE FAMILY PROTEIN (AFU_ORTHOLOGUE AFUA_6G05030)"/>
    <property type="match status" value="1"/>
</dbReference>
<reference evidence="3" key="2">
    <citation type="submission" date="2016-01" db="EMBL/GenBank/DDBJ databases">
        <authorList>
            <person name="Oliw E.H."/>
        </authorList>
    </citation>
    <scope>NUCLEOTIDE SEQUENCE</scope>
    <source>
        <strain evidence="3">1</strain>
    </source>
</reference>
<reference evidence="4" key="1">
    <citation type="submission" date="2016-01" db="EMBL/GenBank/DDBJ databases">
        <authorList>
            <person name="Vorgias C.E."/>
        </authorList>
    </citation>
    <scope>NUCLEOTIDE SEQUENCE [LARGE SCALE GENOMIC DNA]</scope>
</reference>
<evidence type="ECO:0000313" key="4">
    <source>
        <dbReference type="Proteomes" id="UP000093069"/>
    </source>
</evidence>
<dbReference type="AlphaFoldDB" id="A0A160VSN2"/>
<keyword evidence="5" id="KW-1185">Reference proteome</keyword>